<dbReference type="Proteomes" id="UP001552594">
    <property type="component" value="Unassembled WGS sequence"/>
</dbReference>
<dbReference type="EC" id="1.-.-.-" evidence="1"/>
<accession>A0ABV3JYS8</accession>
<keyword evidence="2" id="KW-1185">Reference proteome</keyword>
<dbReference type="GO" id="GO:0016491">
    <property type="term" value="F:oxidoreductase activity"/>
    <property type="evidence" value="ECO:0007669"/>
    <property type="project" value="UniProtKB-KW"/>
</dbReference>
<dbReference type="Pfam" id="PF13618">
    <property type="entry name" value="Gluconate_2-dh3"/>
    <property type="match status" value="1"/>
</dbReference>
<keyword evidence="1" id="KW-0560">Oxidoreductase</keyword>
<name>A0ABV3JYS8_STRON</name>
<evidence type="ECO:0000313" key="1">
    <source>
        <dbReference type="EMBL" id="MEV5508027.1"/>
    </source>
</evidence>
<evidence type="ECO:0000313" key="2">
    <source>
        <dbReference type="Proteomes" id="UP001552594"/>
    </source>
</evidence>
<dbReference type="EMBL" id="JBFAUK010000011">
    <property type="protein sequence ID" value="MEV5508027.1"/>
    <property type="molecule type" value="Genomic_DNA"/>
</dbReference>
<proteinExistence type="predicted"/>
<dbReference type="RefSeq" id="WP_161968694.1">
    <property type="nucleotide sequence ID" value="NZ_JBFAUK010000011.1"/>
</dbReference>
<protein>
    <submittedName>
        <fullName evidence="1">Gluconate 2-dehydrogenase subunit 3 family protein</fullName>
        <ecNumber evidence="1">1.-.-.-</ecNumber>
    </submittedName>
</protein>
<organism evidence="1 2">
    <name type="scientific">Streptomyces orinoci</name>
    <name type="common">Streptoverticillium orinoci</name>
    <dbReference type="NCBI Taxonomy" id="67339"/>
    <lineage>
        <taxon>Bacteria</taxon>
        <taxon>Bacillati</taxon>
        <taxon>Actinomycetota</taxon>
        <taxon>Actinomycetes</taxon>
        <taxon>Kitasatosporales</taxon>
        <taxon>Streptomycetaceae</taxon>
        <taxon>Streptomyces</taxon>
    </lineage>
</organism>
<sequence>MRRSPVSQAGGVAGRAGDWDTATAGVVLARLGPRPQPPLSFFTPAEEAAAEALLDHLLARRPGDPPVPVLSVIDARLSTGQGDGWRYADLPEDDRTWRRSLAALDEDARLRHDGRTFAALDYGDQDRLLHHIKQLGSRDWYGMPASHVWTLWTRYATAAYYAHPHAWDEIGFGGPAYPQGYLRLGRGLREPWEEPR</sequence>
<gene>
    <name evidence="1" type="ORF">AB0L16_16340</name>
</gene>
<reference evidence="1 2" key="1">
    <citation type="submission" date="2024-06" db="EMBL/GenBank/DDBJ databases">
        <title>The Natural Products Discovery Center: Release of the First 8490 Sequenced Strains for Exploring Actinobacteria Biosynthetic Diversity.</title>
        <authorList>
            <person name="Kalkreuter E."/>
            <person name="Kautsar S.A."/>
            <person name="Yang D."/>
            <person name="Bader C.D."/>
            <person name="Teijaro C.N."/>
            <person name="Fluegel L."/>
            <person name="Davis C.M."/>
            <person name="Simpson J.R."/>
            <person name="Lauterbach L."/>
            <person name="Steele A.D."/>
            <person name="Gui C."/>
            <person name="Meng S."/>
            <person name="Li G."/>
            <person name="Viehrig K."/>
            <person name="Ye F."/>
            <person name="Su P."/>
            <person name="Kiefer A.F."/>
            <person name="Nichols A."/>
            <person name="Cepeda A.J."/>
            <person name="Yan W."/>
            <person name="Fan B."/>
            <person name="Jiang Y."/>
            <person name="Adhikari A."/>
            <person name="Zheng C.-J."/>
            <person name="Schuster L."/>
            <person name="Cowan T.M."/>
            <person name="Smanski M.J."/>
            <person name="Chevrette M.G."/>
            <person name="De Carvalho L.P.S."/>
            <person name="Shen B."/>
        </authorList>
    </citation>
    <scope>NUCLEOTIDE SEQUENCE [LARGE SCALE GENOMIC DNA]</scope>
    <source>
        <strain evidence="1 2">NPDC052347</strain>
    </source>
</reference>
<dbReference type="InterPro" id="IPR027056">
    <property type="entry name" value="Gluconate_2DH_su3"/>
</dbReference>
<comment type="caution">
    <text evidence="1">The sequence shown here is derived from an EMBL/GenBank/DDBJ whole genome shotgun (WGS) entry which is preliminary data.</text>
</comment>